<protein>
    <submittedName>
        <fullName evidence="1">Uncharacterized protein</fullName>
    </submittedName>
</protein>
<dbReference type="KEGG" id="vih:AB0763_07740"/>
<accession>A0AB39HB93</accession>
<name>A0AB39HB93_9VIBR</name>
<evidence type="ECO:0000313" key="1">
    <source>
        <dbReference type="EMBL" id="XDK24119.1"/>
    </source>
</evidence>
<organism evidence="1">
    <name type="scientific">Vibrio sp. HB236076</name>
    <dbReference type="NCBI Taxonomy" id="3232307"/>
    <lineage>
        <taxon>Bacteria</taxon>
        <taxon>Pseudomonadati</taxon>
        <taxon>Pseudomonadota</taxon>
        <taxon>Gammaproteobacteria</taxon>
        <taxon>Vibrionales</taxon>
        <taxon>Vibrionaceae</taxon>
        <taxon>Vibrio</taxon>
    </lineage>
</organism>
<gene>
    <name evidence="1" type="ORF">AB0763_07740</name>
</gene>
<dbReference type="RefSeq" id="WP_306100177.1">
    <property type="nucleotide sequence ID" value="NZ_CP162601.1"/>
</dbReference>
<proteinExistence type="predicted"/>
<dbReference type="EMBL" id="CP162601">
    <property type="protein sequence ID" value="XDK24119.1"/>
    <property type="molecule type" value="Genomic_DNA"/>
</dbReference>
<sequence length="114" mass="12978">MKVAELKKILAQESIKNHHELVTGEVYLPEQLIDVEQDGSLLFLHFDNAPEDIAGDEEGRGLVEHEIELLKERIYQILTERCSMQQKQHALLALVLSGHEMSSSEFVALLEQLE</sequence>
<dbReference type="AlphaFoldDB" id="A0AB39HB93"/>
<reference evidence="1" key="1">
    <citation type="submission" date="2024-07" db="EMBL/GenBank/DDBJ databases">
        <title>Genome Analysis of a Potential Novel Vibrio Species Secreting pH- and Thermo-stable Alginate Lyase and its Application in Producing Alginate Oligosaccharides.</title>
        <authorList>
            <person name="Huang H."/>
            <person name="Bao K."/>
        </authorList>
    </citation>
    <scope>NUCLEOTIDE SEQUENCE</scope>
    <source>
        <strain evidence="1">HB236076</strain>
    </source>
</reference>